<proteinExistence type="predicted"/>
<feature type="region of interest" description="Disordered" evidence="2">
    <location>
        <begin position="1"/>
        <end position="22"/>
    </location>
</feature>
<evidence type="ECO:0000256" key="1">
    <source>
        <dbReference type="PROSITE-ProRule" id="PRU00047"/>
    </source>
</evidence>
<evidence type="ECO:0000259" key="3">
    <source>
        <dbReference type="PROSITE" id="PS50158"/>
    </source>
</evidence>
<keyword evidence="1" id="KW-0479">Metal-binding</keyword>
<dbReference type="PANTHER" id="PTHR15503">
    <property type="entry name" value="LDOC1 RELATED"/>
    <property type="match status" value="1"/>
</dbReference>
<evidence type="ECO:0000256" key="2">
    <source>
        <dbReference type="SAM" id="MobiDB-lite"/>
    </source>
</evidence>
<dbReference type="PROSITE" id="PS50158">
    <property type="entry name" value="ZF_CCHC"/>
    <property type="match status" value="1"/>
</dbReference>
<dbReference type="InterPro" id="IPR001878">
    <property type="entry name" value="Znf_CCHC"/>
</dbReference>
<dbReference type="SUPFAM" id="SSF57756">
    <property type="entry name" value="Retrovirus zinc finger-like domains"/>
    <property type="match status" value="1"/>
</dbReference>
<dbReference type="SMART" id="SM00343">
    <property type="entry name" value="ZnF_C2HC"/>
    <property type="match status" value="1"/>
</dbReference>
<reference evidence="4" key="1">
    <citation type="submission" date="2019-04" db="EMBL/GenBank/DDBJ databases">
        <authorList>
            <person name="Melise S."/>
            <person name="Noan J."/>
            <person name="Okalmin O."/>
        </authorList>
    </citation>
    <scope>NUCLEOTIDE SEQUENCE</scope>
    <source>
        <strain evidence="4">FN9</strain>
    </source>
</reference>
<feature type="compositionally biased region" description="Low complexity" evidence="2">
    <location>
        <begin position="262"/>
        <end position="281"/>
    </location>
</feature>
<accession>A0A4E9DJL4</accession>
<keyword evidence="1" id="KW-0862">Zinc</keyword>
<dbReference type="EMBL" id="CAAKMV010000008">
    <property type="protein sequence ID" value="VIO51717.1"/>
    <property type="molecule type" value="Genomic_DNA"/>
</dbReference>
<evidence type="ECO:0000313" key="4">
    <source>
        <dbReference type="EMBL" id="VIO51717.1"/>
    </source>
</evidence>
<dbReference type="InterPro" id="IPR032567">
    <property type="entry name" value="RTL1-rel"/>
</dbReference>
<feature type="domain" description="CCHC-type" evidence="3">
    <location>
        <begin position="313"/>
        <end position="329"/>
    </location>
</feature>
<dbReference type="Pfam" id="PF03732">
    <property type="entry name" value="Retrotrans_gag"/>
    <property type="match status" value="1"/>
</dbReference>
<organism evidence="4">
    <name type="scientific">Gibberella zeae</name>
    <name type="common">Wheat head blight fungus</name>
    <name type="synonym">Fusarium graminearum</name>
    <dbReference type="NCBI Taxonomy" id="5518"/>
    <lineage>
        <taxon>Eukaryota</taxon>
        <taxon>Fungi</taxon>
        <taxon>Dikarya</taxon>
        <taxon>Ascomycota</taxon>
        <taxon>Pezizomycotina</taxon>
        <taxon>Sordariomycetes</taxon>
        <taxon>Hypocreomycetidae</taxon>
        <taxon>Hypocreales</taxon>
        <taxon>Nectriaceae</taxon>
        <taxon>Fusarium</taxon>
    </lineage>
</organism>
<protein>
    <recommendedName>
        <fullName evidence="3">CCHC-type domain-containing protein</fullName>
    </recommendedName>
</protein>
<dbReference type="PANTHER" id="PTHR15503:SF22">
    <property type="entry name" value="TRANSPOSON TY3-I GAG POLYPROTEIN"/>
    <property type="match status" value="1"/>
</dbReference>
<dbReference type="Pfam" id="PF00098">
    <property type="entry name" value="zf-CCHC"/>
    <property type="match status" value="1"/>
</dbReference>
<dbReference type="GO" id="GO:0003676">
    <property type="term" value="F:nucleic acid binding"/>
    <property type="evidence" value="ECO:0007669"/>
    <property type="project" value="InterPro"/>
</dbReference>
<dbReference type="InterPro" id="IPR005162">
    <property type="entry name" value="Retrotrans_gag_dom"/>
</dbReference>
<dbReference type="Gene3D" id="4.10.60.10">
    <property type="entry name" value="Zinc finger, CCHC-type"/>
    <property type="match status" value="1"/>
</dbReference>
<feature type="compositionally biased region" description="Basic and acidic residues" evidence="2">
    <location>
        <begin position="241"/>
        <end position="253"/>
    </location>
</feature>
<dbReference type="InterPro" id="IPR036875">
    <property type="entry name" value="Znf_CCHC_sf"/>
</dbReference>
<sequence>MSSNNVNNAPAPPYTGPPPSNAEMMAELQMLRNTVRTLQAQVNEPPAAAPPAPSVDNQRDLGEVIKLTTPEPFKGKAAEVIPFLTRMKGHFRLFPRKLDTAAKKMLYTAPLIHGDAKVWFEPIWKDYLENDYNQQDQETQNIFADWLNFEALLKDNFGVINEERQAAAEILALKQHGSCTAHLAKFRQLAAKTEWDDEALMEIYYRSMKEEVKDELYKADRPDNLTEYITIAVKIDERHYERRRERTNADRKGSNYNPYFPNQHRNNNRGNNRNSQPRQRNYGNNTSYGTQPGPMDLGAAQTPGQQRDLSKCKCYNCNQMGHMARQCPQPKKRGTHDFVIWVLFTHIVYVRRTVYTVYIENKLRELAK</sequence>
<feature type="compositionally biased region" description="Pro residues" evidence="2">
    <location>
        <begin position="10"/>
        <end position="20"/>
    </location>
</feature>
<dbReference type="AlphaFoldDB" id="A0A4E9DJL4"/>
<keyword evidence="1" id="KW-0863">Zinc-finger</keyword>
<gene>
    <name evidence="4" type="ORF">FUG_LOCUS385</name>
</gene>
<feature type="region of interest" description="Disordered" evidence="2">
    <location>
        <begin position="241"/>
        <end position="303"/>
    </location>
</feature>
<dbReference type="GO" id="GO:0008270">
    <property type="term" value="F:zinc ion binding"/>
    <property type="evidence" value="ECO:0007669"/>
    <property type="project" value="UniProtKB-KW"/>
</dbReference>
<name>A0A4E9DJL4_GIBZA</name>